<comment type="caution">
    <text evidence="1">The sequence shown here is derived from an EMBL/GenBank/DDBJ whole genome shotgun (WGS) entry which is preliminary data.</text>
</comment>
<evidence type="ECO:0000313" key="1">
    <source>
        <dbReference type="EMBL" id="GJT38520.1"/>
    </source>
</evidence>
<accession>A0ABQ5DH08</accession>
<reference evidence="1" key="2">
    <citation type="submission" date="2022-01" db="EMBL/GenBank/DDBJ databases">
        <authorList>
            <person name="Yamashiro T."/>
            <person name="Shiraishi A."/>
            <person name="Satake H."/>
            <person name="Nakayama K."/>
        </authorList>
    </citation>
    <scope>NUCLEOTIDE SEQUENCE</scope>
</reference>
<evidence type="ECO:0000313" key="2">
    <source>
        <dbReference type="Proteomes" id="UP001151760"/>
    </source>
</evidence>
<sequence length="189" mass="21424">MEGLDWEFSQGFGERYDGEALQEGIKDCLEIYELHEHISLVEIHFKVYRKWTATNIRYPKPIMFFLYTAGLTSRVSANAGDAAITGDSVVMKFEKARSALEDGLRRVEDIVPQTIGCQISNILHELEGIEFSLDPIEKQTGDKIIGLLQQEMEQLSSTKQEDMVGVNLKSAANTNQSDQMEHIFAQFIF</sequence>
<protein>
    <submittedName>
        <fullName evidence="1">Uncharacterized protein</fullName>
    </submittedName>
</protein>
<organism evidence="1 2">
    <name type="scientific">Tanacetum coccineum</name>
    <dbReference type="NCBI Taxonomy" id="301880"/>
    <lineage>
        <taxon>Eukaryota</taxon>
        <taxon>Viridiplantae</taxon>
        <taxon>Streptophyta</taxon>
        <taxon>Embryophyta</taxon>
        <taxon>Tracheophyta</taxon>
        <taxon>Spermatophyta</taxon>
        <taxon>Magnoliopsida</taxon>
        <taxon>eudicotyledons</taxon>
        <taxon>Gunneridae</taxon>
        <taxon>Pentapetalae</taxon>
        <taxon>asterids</taxon>
        <taxon>campanulids</taxon>
        <taxon>Asterales</taxon>
        <taxon>Asteraceae</taxon>
        <taxon>Asteroideae</taxon>
        <taxon>Anthemideae</taxon>
        <taxon>Anthemidinae</taxon>
        <taxon>Tanacetum</taxon>
    </lineage>
</organism>
<dbReference type="EMBL" id="BQNB010015309">
    <property type="protein sequence ID" value="GJT38520.1"/>
    <property type="molecule type" value="Genomic_DNA"/>
</dbReference>
<dbReference type="Proteomes" id="UP001151760">
    <property type="component" value="Unassembled WGS sequence"/>
</dbReference>
<proteinExistence type="predicted"/>
<name>A0ABQ5DH08_9ASTR</name>
<gene>
    <name evidence="1" type="ORF">Tco_0938385</name>
</gene>
<reference evidence="1" key="1">
    <citation type="journal article" date="2022" name="Int. J. Mol. Sci.">
        <title>Draft Genome of Tanacetum Coccineum: Genomic Comparison of Closely Related Tanacetum-Family Plants.</title>
        <authorList>
            <person name="Yamashiro T."/>
            <person name="Shiraishi A."/>
            <person name="Nakayama K."/>
            <person name="Satake H."/>
        </authorList>
    </citation>
    <scope>NUCLEOTIDE SEQUENCE</scope>
</reference>
<keyword evidence="2" id="KW-1185">Reference proteome</keyword>